<comment type="caution">
    <text evidence="1">The sequence shown here is derived from an EMBL/GenBank/DDBJ whole genome shotgun (WGS) entry which is preliminary data.</text>
</comment>
<keyword evidence="2" id="KW-1185">Reference proteome</keyword>
<dbReference type="EMBL" id="CM042887">
    <property type="protein sequence ID" value="KAI4329711.1"/>
    <property type="molecule type" value="Genomic_DNA"/>
</dbReference>
<accession>A0ACB9N1H4</accession>
<proteinExistence type="predicted"/>
<evidence type="ECO:0000313" key="1">
    <source>
        <dbReference type="EMBL" id="KAI4329711.1"/>
    </source>
</evidence>
<name>A0ACB9N1H4_9MYRT</name>
<gene>
    <name evidence="1" type="ORF">MLD38_028065</name>
</gene>
<organism evidence="1 2">
    <name type="scientific">Melastoma candidum</name>
    <dbReference type="NCBI Taxonomy" id="119954"/>
    <lineage>
        <taxon>Eukaryota</taxon>
        <taxon>Viridiplantae</taxon>
        <taxon>Streptophyta</taxon>
        <taxon>Embryophyta</taxon>
        <taxon>Tracheophyta</taxon>
        <taxon>Spermatophyta</taxon>
        <taxon>Magnoliopsida</taxon>
        <taxon>eudicotyledons</taxon>
        <taxon>Gunneridae</taxon>
        <taxon>Pentapetalae</taxon>
        <taxon>rosids</taxon>
        <taxon>malvids</taxon>
        <taxon>Myrtales</taxon>
        <taxon>Melastomataceae</taxon>
        <taxon>Melastomatoideae</taxon>
        <taxon>Melastomateae</taxon>
        <taxon>Melastoma</taxon>
    </lineage>
</organism>
<reference evidence="2" key="1">
    <citation type="journal article" date="2023" name="Front. Plant Sci.">
        <title>Chromosomal-level genome assembly of Melastoma candidum provides insights into trichome evolution.</title>
        <authorList>
            <person name="Zhong Y."/>
            <person name="Wu W."/>
            <person name="Sun C."/>
            <person name="Zou P."/>
            <person name="Liu Y."/>
            <person name="Dai S."/>
            <person name="Zhou R."/>
        </authorList>
    </citation>
    <scope>NUCLEOTIDE SEQUENCE [LARGE SCALE GENOMIC DNA]</scope>
</reference>
<evidence type="ECO:0000313" key="2">
    <source>
        <dbReference type="Proteomes" id="UP001057402"/>
    </source>
</evidence>
<sequence>MDLGRLHEPKATCYEDERSDQPDDGTGSARSYSCVFCKRGFTTAQALGGHMNIHRKDRAKARPDSSNPSSFPSNPNEKHSSFSSYFPFSNHPPHQYPVHEPQTRDGHPSYSPSSGRRTRPSNGHSYGNDLYVPHMPRSCNLPEEDWRWGLSLQVGTSNAGENKEKGQAGDDGDGLDLELRLGHEH</sequence>
<dbReference type="Proteomes" id="UP001057402">
    <property type="component" value="Chromosome 8"/>
</dbReference>
<protein>
    <submittedName>
        <fullName evidence="1">Uncharacterized protein</fullName>
    </submittedName>
</protein>